<feature type="region of interest" description="Disordered" evidence="1">
    <location>
        <begin position="69"/>
        <end position="92"/>
    </location>
</feature>
<evidence type="ECO:0000256" key="1">
    <source>
        <dbReference type="SAM" id="MobiDB-lite"/>
    </source>
</evidence>
<reference evidence="3" key="1">
    <citation type="journal article" date="2019" name="Int. J. Syst. Evol. Microbiol.">
        <title>The Global Catalogue of Microorganisms (GCM) 10K type strain sequencing project: providing services to taxonomists for standard genome sequencing and annotation.</title>
        <authorList>
            <consortium name="The Broad Institute Genomics Platform"/>
            <consortium name="The Broad Institute Genome Sequencing Center for Infectious Disease"/>
            <person name="Wu L."/>
            <person name="Ma J."/>
        </authorList>
    </citation>
    <scope>NUCLEOTIDE SEQUENCE [LARGE SCALE GENOMIC DNA]</scope>
    <source>
        <strain evidence="3">KCTC 23701</strain>
    </source>
</reference>
<evidence type="ECO:0000313" key="3">
    <source>
        <dbReference type="Proteomes" id="UP000604737"/>
    </source>
</evidence>
<organism evidence="2 3">
    <name type="scientific">Jeongeupia chitinilytica</name>
    <dbReference type="NCBI Taxonomy" id="1041641"/>
    <lineage>
        <taxon>Bacteria</taxon>
        <taxon>Pseudomonadati</taxon>
        <taxon>Pseudomonadota</taxon>
        <taxon>Betaproteobacteria</taxon>
        <taxon>Neisseriales</taxon>
        <taxon>Chitinibacteraceae</taxon>
        <taxon>Jeongeupia</taxon>
    </lineage>
</organism>
<accession>A0ABQ3H3L2</accession>
<sequence>MIDSGTFACRMECRLCARSIYPYDFQGKCKITQETGNLKCISDETDFPVLLPEWRRRRSATVRGRIRMRKNEQECGSAGSTEAAEPSKASQN</sequence>
<gene>
    <name evidence="2" type="ORF">GCM10007350_28550</name>
</gene>
<name>A0ABQ3H3L2_9NEIS</name>
<evidence type="ECO:0000313" key="2">
    <source>
        <dbReference type="EMBL" id="GHD66395.1"/>
    </source>
</evidence>
<proteinExistence type="predicted"/>
<dbReference type="Proteomes" id="UP000604737">
    <property type="component" value="Unassembled WGS sequence"/>
</dbReference>
<keyword evidence="3" id="KW-1185">Reference proteome</keyword>
<dbReference type="EMBL" id="BMYO01000008">
    <property type="protein sequence ID" value="GHD66395.1"/>
    <property type="molecule type" value="Genomic_DNA"/>
</dbReference>
<comment type="caution">
    <text evidence="2">The sequence shown here is derived from an EMBL/GenBank/DDBJ whole genome shotgun (WGS) entry which is preliminary data.</text>
</comment>
<protein>
    <submittedName>
        <fullName evidence="2">Uncharacterized protein</fullName>
    </submittedName>
</protein>